<reference evidence="2 3" key="1">
    <citation type="submission" date="2024-05" db="EMBL/GenBank/DDBJ databases">
        <title>The nuclear and mitochondrial genome assemblies of Tetragonisca angustula (Apidae: Meliponini), a tiny yet remarkable pollinator in the Neotropics.</title>
        <authorList>
            <person name="Ferrari R."/>
            <person name="Ricardo P.C."/>
            <person name="Dias F.C."/>
            <person name="Araujo N.S."/>
            <person name="Soares D.O."/>
            <person name="Zhou Q.-S."/>
            <person name="Zhu C.-D."/>
            <person name="Coutinho L."/>
            <person name="Airas M.C."/>
            <person name="Batista T.M."/>
        </authorList>
    </citation>
    <scope>NUCLEOTIDE SEQUENCE [LARGE SCALE GENOMIC DNA]</scope>
    <source>
        <strain evidence="2">ASF017062</strain>
        <tissue evidence="2">Abdomen</tissue>
    </source>
</reference>
<feature type="region of interest" description="Disordered" evidence="1">
    <location>
        <begin position="26"/>
        <end position="66"/>
    </location>
</feature>
<feature type="compositionally biased region" description="Basic and acidic residues" evidence="1">
    <location>
        <begin position="26"/>
        <end position="36"/>
    </location>
</feature>
<feature type="compositionally biased region" description="Basic residues" evidence="1">
    <location>
        <begin position="37"/>
        <end position="46"/>
    </location>
</feature>
<organism evidence="2 3">
    <name type="scientific">Tetragonisca angustula</name>
    <dbReference type="NCBI Taxonomy" id="166442"/>
    <lineage>
        <taxon>Eukaryota</taxon>
        <taxon>Metazoa</taxon>
        <taxon>Ecdysozoa</taxon>
        <taxon>Arthropoda</taxon>
        <taxon>Hexapoda</taxon>
        <taxon>Insecta</taxon>
        <taxon>Pterygota</taxon>
        <taxon>Neoptera</taxon>
        <taxon>Endopterygota</taxon>
        <taxon>Hymenoptera</taxon>
        <taxon>Apocrita</taxon>
        <taxon>Aculeata</taxon>
        <taxon>Apoidea</taxon>
        <taxon>Anthophila</taxon>
        <taxon>Apidae</taxon>
        <taxon>Tetragonisca</taxon>
    </lineage>
</organism>
<evidence type="ECO:0000313" key="2">
    <source>
        <dbReference type="EMBL" id="KAK9302011.1"/>
    </source>
</evidence>
<dbReference type="AlphaFoldDB" id="A0AAW0ZX26"/>
<name>A0AAW0ZX26_9HYME</name>
<evidence type="ECO:0000313" key="3">
    <source>
        <dbReference type="Proteomes" id="UP001432146"/>
    </source>
</evidence>
<protein>
    <recommendedName>
        <fullName evidence="4">Reverse transcriptase domain-containing protein</fullName>
    </recommendedName>
</protein>
<dbReference type="EMBL" id="JAWNGG020000101">
    <property type="protein sequence ID" value="KAK9302011.1"/>
    <property type="molecule type" value="Genomic_DNA"/>
</dbReference>
<keyword evidence="3" id="KW-1185">Reference proteome</keyword>
<evidence type="ECO:0000256" key="1">
    <source>
        <dbReference type="SAM" id="MobiDB-lite"/>
    </source>
</evidence>
<comment type="caution">
    <text evidence="2">The sequence shown here is derived from an EMBL/GenBank/DDBJ whole genome shotgun (WGS) entry which is preliminary data.</text>
</comment>
<dbReference type="Proteomes" id="UP001432146">
    <property type="component" value="Unassembled WGS sequence"/>
</dbReference>
<feature type="compositionally biased region" description="Basic and acidic residues" evidence="1">
    <location>
        <begin position="47"/>
        <end position="60"/>
    </location>
</feature>
<proteinExistence type="predicted"/>
<accession>A0AAW0ZX26</accession>
<gene>
    <name evidence="2" type="ORF">QLX08_005851</name>
</gene>
<evidence type="ECO:0008006" key="4">
    <source>
        <dbReference type="Google" id="ProtNLM"/>
    </source>
</evidence>
<sequence>MFVDLKAAFDTVKRDKLWRSIELQNREKADRKDKGSIRRSKERGKSRREGIRRVLDRNLTETRLPA</sequence>